<sequence>MSDMIKVSVCVVTYNHEKFVAKTLDSILMQQTTFPFEIVVGDDNSKDNTAAILKEYQQRYPDKIRLLLHPKNMGLNGKFNALSTFAAAKGEYIAQFDGDDYLTSPHKLQKQVEMLDANPHYSACYHNARVIFDDNAAPPYLVNSLDKPEITVDDLIGEDELCFIATSSLMFRREDFAKHPDPEWTNLSTSGDIPRNIMLATRGPIGYINEEMSVYRKNRGGASFADNHYGADFLFNRIQMYSNINKELGYKYDERIKKNISVYYYKLLFSREYGHTYWPRLKFALKYLSLGDPAPERRKEVIRDFIIPGFAMKIYSFLALNLYNLKSKAKA</sequence>
<keyword evidence="3" id="KW-1185">Reference proteome</keyword>
<dbReference type="Gene3D" id="3.90.550.10">
    <property type="entry name" value="Spore Coat Polysaccharide Biosynthesis Protein SpsA, Chain A"/>
    <property type="match status" value="1"/>
</dbReference>
<comment type="caution">
    <text evidence="2">The sequence shown here is derived from an EMBL/GenBank/DDBJ whole genome shotgun (WGS) entry which is preliminary data.</text>
</comment>
<proteinExistence type="predicted"/>
<dbReference type="PANTHER" id="PTHR22916">
    <property type="entry name" value="GLYCOSYLTRANSFERASE"/>
    <property type="match status" value="1"/>
</dbReference>
<dbReference type="Pfam" id="PF00535">
    <property type="entry name" value="Glycos_transf_2"/>
    <property type="match status" value="1"/>
</dbReference>
<dbReference type="RefSeq" id="WP_310589443.1">
    <property type="nucleotide sequence ID" value="NZ_CAJRAU010000003.1"/>
</dbReference>
<reference evidence="2 3" key="1">
    <citation type="submission" date="2021-04" db="EMBL/GenBank/DDBJ databases">
        <authorList>
            <person name="Rodrigo-Torres L."/>
            <person name="Arahal R. D."/>
            <person name="Lucena T."/>
        </authorList>
    </citation>
    <scope>NUCLEOTIDE SEQUENCE [LARGE SCALE GENOMIC DNA]</scope>
    <source>
        <strain evidence="2 3">CECT 9623</strain>
    </source>
</reference>
<protein>
    <recommendedName>
        <fullName evidence="1">Glycosyltransferase 2-like domain-containing protein</fullName>
    </recommendedName>
</protein>
<dbReference type="PANTHER" id="PTHR22916:SF71">
    <property type="entry name" value="GLYCOSYL TRANSFERASE"/>
    <property type="match status" value="1"/>
</dbReference>
<feature type="domain" description="Glycosyltransferase 2-like" evidence="1">
    <location>
        <begin position="8"/>
        <end position="176"/>
    </location>
</feature>
<evidence type="ECO:0000259" key="1">
    <source>
        <dbReference type="Pfam" id="PF00535"/>
    </source>
</evidence>
<dbReference type="EMBL" id="CAJRAU010000003">
    <property type="protein sequence ID" value="CAG5069716.1"/>
    <property type="molecule type" value="Genomic_DNA"/>
</dbReference>
<dbReference type="InterPro" id="IPR001173">
    <property type="entry name" value="Glyco_trans_2-like"/>
</dbReference>
<dbReference type="SUPFAM" id="SSF53448">
    <property type="entry name" value="Nucleotide-diphospho-sugar transferases"/>
    <property type="match status" value="1"/>
</dbReference>
<evidence type="ECO:0000313" key="2">
    <source>
        <dbReference type="EMBL" id="CAG5069716.1"/>
    </source>
</evidence>
<dbReference type="Proteomes" id="UP000679725">
    <property type="component" value="Unassembled WGS sequence"/>
</dbReference>
<name>A0ABM8UQK9_9BACT</name>
<dbReference type="InterPro" id="IPR029044">
    <property type="entry name" value="Nucleotide-diphossugar_trans"/>
</dbReference>
<dbReference type="CDD" id="cd00761">
    <property type="entry name" value="Glyco_tranf_GTA_type"/>
    <property type="match status" value="1"/>
</dbReference>
<accession>A0ABM8UQK9</accession>
<evidence type="ECO:0000313" key="3">
    <source>
        <dbReference type="Proteomes" id="UP000679725"/>
    </source>
</evidence>
<organism evidence="2 3">
    <name type="scientific">Dyadobacter linearis</name>
    <dbReference type="NCBI Taxonomy" id="2823330"/>
    <lineage>
        <taxon>Bacteria</taxon>
        <taxon>Pseudomonadati</taxon>
        <taxon>Bacteroidota</taxon>
        <taxon>Cytophagia</taxon>
        <taxon>Cytophagales</taxon>
        <taxon>Spirosomataceae</taxon>
        <taxon>Dyadobacter</taxon>
    </lineage>
</organism>
<gene>
    <name evidence="2" type="ORF">DYBT9623_02453</name>
</gene>